<name>A0ABW3FGX1_9HYPH</name>
<evidence type="ECO:0000259" key="3">
    <source>
        <dbReference type="Pfam" id="PF07940"/>
    </source>
</evidence>
<dbReference type="RefSeq" id="WP_377212944.1">
    <property type="nucleotide sequence ID" value="NZ_JBHTJV010000009.1"/>
</dbReference>
<sequence length="586" mass="64444">MLASETWRRARLRFKSSPYSGMTLPSAPLPRQSCVPLDMRPADPEMAGDYYRGRYAFGGAIVDLSGDSPFLANPPNPDWERELHGFRWLRHLVAAETALAQAQGSAFVADWTRLCGRVRKPRAFEPGVIADRLISWTCHAPHLMQDAGAIANTDMRRSMVQQMRLLQSLQSTLPVDVTRLKCAVALTYVALCFGAREKNLRAAMKDLSREIGRQILADGGHISRNPAVLVELLADMWPLLDAFARSGREPASSLVSAVDRMIGALRFFRHSDGTLAQFNGTGVPSQELLVSLLDNTSVETHLPVSQIQHSAPFTGYERLSNGGAVLIMDTGAPLSRVSSADAAAGCLSFEMSSGKNRFIINSGKPVIDEKSYGPFWRMTAAHSTAVIGAQSSARFAKNARLAEALPSPILTWPEKVTHERRTNEGKPEIEASHDGYVASHGLVHRRIVHLSDNGRMLNGADRFERVDPRAPSGDGSEIVLRFHLPPTISASRLANGHSILLAAPDKEAWTFTCVDAPIALEESIHFAQENGPRKTEQIVVRALSNRHAEIRWSMERRQRKTVSRSKGQSEEIPDLLAPLDQPEPAE</sequence>
<gene>
    <name evidence="4" type="ORF">ACFQ14_09865</name>
</gene>
<evidence type="ECO:0000256" key="2">
    <source>
        <dbReference type="SAM" id="MobiDB-lite"/>
    </source>
</evidence>
<protein>
    <submittedName>
        <fullName evidence="4">Heparinase II/III family protein</fullName>
    </submittedName>
</protein>
<organism evidence="4 5">
    <name type="scientific">Pseudahrensia aquimaris</name>
    <dbReference type="NCBI Taxonomy" id="744461"/>
    <lineage>
        <taxon>Bacteria</taxon>
        <taxon>Pseudomonadati</taxon>
        <taxon>Pseudomonadota</taxon>
        <taxon>Alphaproteobacteria</taxon>
        <taxon>Hyphomicrobiales</taxon>
        <taxon>Ahrensiaceae</taxon>
        <taxon>Pseudahrensia</taxon>
    </lineage>
</organism>
<dbReference type="Pfam" id="PF07940">
    <property type="entry name" value="Hepar_II_III_C"/>
    <property type="match status" value="1"/>
</dbReference>
<evidence type="ECO:0000313" key="5">
    <source>
        <dbReference type="Proteomes" id="UP001597101"/>
    </source>
</evidence>
<dbReference type="Gene3D" id="1.50.10.100">
    <property type="entry name" value="Chondroitin AC/alginate lyase"/>
    <property type="match status" value="1"/>
</dbReference>
<dbReference type="InterPro" id="IPR012480">
    <property type="entry name" value="Hepar_II_III_C"/>
</dbReference>
<dbReference type="EMBL" id="JBHTJV010000009">
    <property type="protein sequence ID" value="MFD0916713.1"/>
    <property type="molecule type" value="Genomic_DNA"/>
</dbReference>
<reference evidence="5" key="1">
    <citation type="journal article" date="2019" name="Int. J. Syst. Evol. Microbiol.">
        <title>The Global Catalogue of Microorganisms (GCM) 10K type strain sequencing project: providing services to taxonomists for standard genome sequencing and annotation.</title>
        <authorList>
            <consortium name="The Broad Institute Genomics Platform"/>
            <consortium name="The Broad Institute Genome Sequencing Center for Infectious Disease"/>
            <person name="Wu L."/>
            <person name="Ma J."/>
        </authorList>
    </citation>
    <scope>NUCLEOTIDE SEQUENCE [LARGE SCALE GENOMIC DNA]</scope>
    <source>
        <strain evidence="5">CCUG 60023</strain>
    </source>
</reference>
<accession>A0ABW3FGX1</accession>
<evidence type="ECO:0000256" key="1">
    <source>
        <dbReference type="ARBA" id="ARBA00004196"/>
    </source>
</evidence>
<dbReference type="Gene3D" id="2.70.98.70">
    <property type="match status" value="1"/>
</dbReference>
<comment type="subcellular location">
    <subcellularLocation>
        <location evidence="1">Cell envelope</location>
    </subcellularLocation>
</comment>
<comment type="caution">
    <text evidence="4">The sequence shown here is derived from an EMBL/GenBank/DDBJ whole genome shotgun (WGS) entry which is preliminary data.</text>
</comment>
<feature type="region of interest" description="Disordered" evidence="2">
    <location>
        <begin position="555"/>
        <end position="586"/>
    </location>
</feature>
<keyword evidence="5" id="KW-1185">Reference proteome</keyword>
<dbReference type="Proteomes" id="UP001597101">
    <property type="component" value="Unassembled WGS sequence"/>
</dbReference>
<evidence type="ECO:0000313" key="4">
    <source>
        <dbReference type="EMBL" id="MFD0916713.1"/>
    </source>
</evidence>
<proteinExistence type="predicted"/>
<feature type="domain" description="Heparinase II/III-like C-terminal" evidence="3">
    <location>
        <begin position="309"/>
        <end position="553"/>
    </location>
</feature>
<dbReference type="InterPro" id="IPR008929">
    <property type="entry name" value="Chondroitin_lyas"/>
</dbReference>